<accession>A0ABU2BS24</accession>
<keyword evidence="1" id="KW-0378">Hydrolase</keyword>
<evidence type="ECO:0000313" key="2">
    <source>
        <dbReference type="Proteomes" id="UP001183648"/>
    </source>
</evidence>
<dbReference type="GO" id="GO:0004519">
    <property type="term" value="F:endonuclease activity"/>
    <property type="evidence" value="ECO:0007669"/>
    <property type="project" value="UniProtKB-KW"/>
</dbReference>
<dbReference type="InterPro" id="IPR011335">
    <property type="entry name" value="Restrct_endonuc-II-like"/>
</dbReference>
<sequence>MADESVRQALALHGGVATRRQPLAVVGKRAVRRAVSSGTVHRVARGRYALPDLDASLAEATRLSATVSHRSAALRHGWSVATVPERPELTVPRKRHLSAERRGDADVHWRDLPEGSVDRSNGTAVTRPAQTVVDCARDLPWAEALAVADSALRSGAVTRAQLREAAEQVRTTGRARVRRVVECADRRAANAFESVLRAIALDVPGLVVEPQVRIDERGLRVTPDLVDRERRIVIEAESWEFHGHRKALHRDCARYNALVLRGWTVLRFSWEHVML</sequence>
<keyword evidence="2" id="KW-1185">Reference proteome</keyword>
<proteinExistence type="predicted"/>
<dbReference type="RefSeq" id="WP_310299387.1">
    <property type="nucleotide sequence ID" value="NZ_BAAAPS010000007.1"/>
</dbReference>
<keyword evidence="1" id="KW-0255">Endonuclease</keyword>
<evidence type="ECO:0000313" key="1">
    <source>
        <dbReference type="EMBL" id="MDR7361426.1"/>
    </source>
</evidence>
<dbReference type="Proteomes" id="UP001183648">
    <property type="component" value="Unassembled WGS sequence"/>
</dbReference>
<reference evidence="1 2" key="1">
    <citation type="submission" date="2023-07" db="EMBL/GenBank/DDBJ databases">
        <title>Sequencing the genomes of 1000 actinobacteria strains.</title>
        <authorList>
            <person name="Klenk H.-P."/>
        </authorList>
    </citation>
    <scope>NUCLEOTIDE SEQUENCE [LARGE SCALE GENOMIC DNA]</scope>
    <source>
        <strain evidence="1 2">DSM 19426</strain>
    </source>
</reference>
<name>A0ABU2BS24_9ACTN</name>
<gene>
    <name evidence="1" type="ORF">J2S63_000979</name>
</gene>
<protein>
    <submittedName>
        <fullName evidence="1">Very-short-patch-repair endonuclease</fullName>
    </submittedName>
</protein>
<dbReference type="Gene3D" id="3.40.960.10">
    <property type="entry name" value="VSR Endonuclease"/>
    <property type="match status" value="1"/>
</dbReference>
<comment type="caution">
    <text evidence="1">The sequence shown here is derived from an EMBL/GenBank/DDBJ whole genome shotgun (WGS) entry which is preliminary data.</text>
</comment>
<dbReference type="EMBL" id="JAVDYG010000001">
    <property type="protein sequence ID" value="MDR7361426.1"/>
    <property type="molecule type" value="Genomic_DNA"/>
</dbReference>
<organism evidence="1 2">
    <name type="scientific">Nocardioides marmoribigeumensis</name>
    <dbReference type="NCBI Taxonomy" id="433649"/>
    <lineage>
        <taxon>Bacteria</taxon>
        <taxon>Bacillati</taxon>
        <taxon>Actinomycetota</taxon>
        <taxon>Actinomycetes</taxon>
        <taxon>Propionibacteriales</taxon>
        <taxon>Nocardioidaceae</taxon>
        <taxon>Nocardioides</taxon>
    </lineage>
</organism>
<keyword evidence="1" id="KW-0540">Nuclease</keyword>
<dbReference type="SUPFAM" id="SSF52980">
    <property type="entry name" value="Restriction endonuclease-like"/>
    <property type="match status" value="1"/>
</dbReference>